<comment type="subcellular location">
    <subcellularLocation>
        <location evidence="1">Secreted</location>
    </subcellularLocation>
</comment>
<evidence type="ECO:0000256" key="2">
    <source>
        <dbReference type="ARBA" id="ARBA00022525"/>
    </source>
</evidence>
<dbReference type="FunFam" id="2.10.25.10:FF:000014">
    <property type="entry name" value="Latent-transforming growth factor beta-binding protein 3"/>
    <property type="match status" value="2"/>
</dbReference>
<feature type="domain" description="EGF-like" evidence="10">
    <location>
        <begin position="1131"/>
        <end position="1172"/>
    </location>
</feature>
<dbReference type="InterPro" id="IPR000152">
    <property type="entry name" value="EGF-type_Asp/Asn_hydroxyl_site"/>
</dbReference>
<evidence type="ECO:0000313" key="11">
    <source>
        <dbReference type="EMBL" id="CAD7241782.1"/>
    </source>
</evidence>
<keyword evidence="2" id="KW-0964">Secreted</keyword>
<feature type="domain" description="EGF-like" evidence="10">
    <location>
        <begin position="2006"/>
        <end position="2039"/>
    </location>
</feature>
<evidence type="ECO:0000256" key="3">
    <source>
        <dbReference type="ARBA" id="ARBA00022536"/>
    </source>
</evidence>
<feature type="domain" description="EGF-like" evidence="10">
    <location>
        <begin position="877"/>
        <end position="911"/>
    </location>
</feature>
<evidence type="ECO:0000256" key="1">
    <source>
        <dbReference type="ARBA" id="ARBA00004613"/>
    </source>
</evidence>
<keyword evidence="6" id="KW-1015">Disulfide bond</keyword>
<dbReference type="EMBL" id="CAJPEV010000177">
    <property type="protein sequence ID" value="CAG0881855.1"/>
    <property type="molecule type" value="Genomic_DNA"/>
</dbReference>
<evidence type="ECO:0000259" key="10">
    <source>
        <dbReference type="PROSITE" id="PS50026"/>
    </source>
</evidence>
<dbReference type="InterPro" id="IPR018097">
    <property type="entry name" value="EGF_Ca-bd_CS"/>
</dbReference>
<feature type="domain" description="EGF-like" evidence="10">
    <location>
        <begin position="995"/>
        <end position="1035"/>
    </location>
</feature>
<feature type="domain" description="EGF-like" evidence="10">
    <location>
        <begin position="2871"/>
        <end position="2912"/>
    </location>
</feature>
<evidence type="ECO:0000256" key="9">
    <source>
        <dbReference type="SAM" id="MobiDB-lite"/>
    </source>
</evidence>
<dbReference type="FunFam" id="2.10.25.10:FF:000555">
    <property type="entry name" value="Dumpy, isoform I"/>
    <property type="match status" value="1"/>
</dbReference>
<dbReference type="Gene3D" id="2.10.25.10">
    <property type="entry name" value="Laminin"/>
    <property type="match status" value="23"/>
</dbReference>
<dbReference type="SUPFAM" id="SSF57184">
    <property type="entry name" value="Growth factor receptor domain"/>
    <property type="match status" value="6"/>
</dbReference>
<feature type="domain" description="EGF-like" evidence="10">
    <location>
        <begin position="749"/>
        <end position="790"/>
    </location>
</feature>
<dbReference type="PROSITE" id="PS00010">
    <property type="entry name" value="ASX_HYDROXYL"/>
    <property type="match status" value="18"/>
</dbReference>
<dbReference type="SMART" id="SM00289">
    <property type="entry name" value="WR1"/>
    <property type="match status" value="15"/>
</dbReference>
<evidence type="ECO:0000256" key="8">
    <source>
        <dbReference type="PROSITE-ProRule" id="PRU00076"/>
    </source>
</evidence>
<dbReference type="Pfam" id="PF12947">
    <property type="entry name" value="EGF_3"/>
    <property type="match status" value="2"/>
</dbReference>
<dbReference type="PROSITE" id="PS01186">
    <property type="entry name" value="EGF_2"/>
    <property type="match status" value="17"/>
</dbReference>
<feature type="region of interest" description="Disordered" evidence="9">
    <location>
        <begin position="3758"/>
        <end position="3807"/>
    </location>
</feature>
<dbReference type="FunFam" id="2.10.25.10:FF:000038">
    <property type="entry name" value="Fibrillin 2"/>
    <property type="match status" value="12"/>
</dbReference>
<keyword evidence="7" id="KW-0325">Glycoprotein</keyword>
<evidence type="ECO:0000256" key="5">
    <source>
        <dbReference type="ARBA" id="ARBA00022737"/>
    </source>
</evidence>
<feature type="domain" description="EGF-like" evidence="10">
    <location>
        <begin position="144"/>
        <end position="182"/>
    </location>
</feature>
<feature type="domain" description="EGF-like" evidence="10">
    <location>
        <begin position="499"/>
        <end position="539"/>
    </location>
</feature>
<dbReference type="InterPro" id="IPR009030">
    <property type="entry name" value="Growth_fac_rcpt_cys_sf"/>
</dbReference>
<dbReference type="InterPro" id="IPR001881">
    <property type="entry name" value="EGF-like_Ca-bd_dom"/>
</dbReference>
<keyword evidence="5" id="KW-0677">Repeat</keyword>
<feature type="domain" description="EGF-like" evidence="10">
    <location>
        <begin position="540"/>
        <end position="578"/>
    </location>
</feature>
<evidence type="ECO:0000313" key="12">
    <source>
        <dbReference type="Proteomes" id="UP000677054"/>
    </source>
</evidence>
<dbReference type="SMART" id="SM00181">
    <property type="entry name" value="EGF"/>
    <property type="match status" value="57"/>
</dbReference>
<dbReference type="InterPro" id="IPR049883">
    <property type="entry name" value="NOTCH1_EGF-like"/>
</dbReference>
<dbReference type="Pfam" id="PF07645">
    <property type="entry name" value="EGF_CA"/>
    <property type="match status" value="15"/>
</dbReference>
<evidence type="ECO:0000256" key="4">
    <source>
        <dbReference type="ARBA" id="ARBA00022729"/>
    </source>
</evidence>
<feature type="domain" description="EGF-like" evidence="10">
    <location>
        <begin position="1173"/>
        <end position="1217"/>
    </location>
</feature>
<feature type="domain" description="EGF-like" evidence="10">
    <location>
        <begin position="3721"/>
        <end position="3760"/>
    </location>
</feature>
<feature type="domain" description="EGF-like" evidence="10">
    <location>
        <begin position="3633"/>
        <end position="3672"/>
    </location>
</feature>
<feature type="domain" description="EGF-like" evidence="10">
    <location>
        <begin position="2831"/>
        <end position="2870"/>
    </location>
</feature>
<dbReference type="OrthoDB" id="4405280at2759"/>
<feature type="domain" description="EGF-like" evidence="10">
    <location>
        <begin position="832"/>
        <end position="876"/>
    </location>
</feature>
<feature type="domain" description="EGF-like" evidence="10">
    <location>
        <begin position="1560"/>
        <end position="1599"/>
    </location>
</feature>
<dbReference type="PROSITE" id="PS01187">
    <property type="entry name" value="EGF_CA"/>
    <property type="match status" value="10"/>
</dbReference>
<dbReference type="InterPro" id="IPR013032">
    <property type="entry name" value="EGF-like_CS"/>
</dbReference>
<dbReference type="SMART" id="SM00274">
    <property type="entry name" value="FOLN"/>
    <property type="match status" value="15"/>
</dbReference>
<feature type="domain" description="EGF-like" evidence="10">
    <location>
        <begin position="3592"/>
        <end position="3631"/>
    </location>
</feature>
<feature type="domain" description="EGF-like" evidence="10">
    <location>
        <begin position="587"/>
        <end position="626"/>
    </location>
</feature>
<evidence type="ECO:0000256" key="6">
    <source>
        <dbReference type="ARBA" id="ARBA00023157"/>
    </source>
</evidence>
<dbReference type="InterPro" id="IPR024731">
    <property type="entry name" value="NELL2-like_EGF"/>
</dbReference>
<gene>
    <name evidence="11" type="ORF">DSTB1V02_LOCUS1762</name>
</gene>
<keyword evidence="3 8" id="KW-0245">EGF-like domain</keyword>
<dbReference type="Pfam" id="PF12661">
    <property type="entry name" value="hEGF"/>
    <property type="match status" value="2"/>
</dbReference>
<name>A0A7R8X8T0_9CRUS</name>
<dbReference type="GO" id="GO:0005509">
    <property type="term" value="F:calcium ion binding"/>
    <property type="evidence" value="ECO:0007669"/>
    <property type="project" value="InterPro"/>
</dbReference>
<dbReference type="InterPro" id="IPR000742">
    <property type="entry name" value="EGF"/>
</dbReference>
<dbReference type="Proteomes" id="UP000677054">
    <property type="component" value="Unassembled WGS sequence"/>
</dbReference>
<sequence>MESAAADSPCPANEEVSKRQMKGAWGEGRGPKGVSCFVARGQFREDSLASRYGVRREIFFLNQEDGYFGCQVNESTDVLQLFQLSKLCNGVPDCFMGSDELAQELKCTSNCLYTTGRRCVNGACLDSQCHCNDGFGGKGCEMPDENECKYRPCDVFARCTNTMGSFYCSCYPGYEGDGFTCQGRLPHHAPENRIPLSSERDIACLPYQPVINPERASLVPEESPRPRYEGQMVGPCTQCPEALCFRRNEPNATVYGRETLSVVASRLLPVGCCLSAVTVAVPRSPREDPGRTPGGPRPVEAGGEAVEVYAGRRPFAHWEQIQFQLVAAISTSVRSPNLLRNVCQTPNAAICRLIISANACLASAAKGTWNAWCADLNECDSRDACGPGAVCQNEVGGYRCGCPAGYTGEPYRAGCTDIDECRGNPCGQGAACVNTPGSFQCRCPDGFQGNPQLGCADVDECANETTPACGPGATCENTPGGFTCTCTGGWTGSGEGCVDVDECESGLACGVNAECRNTPGSYRCVCPPGFTGLPDVFCNNVDECSADTDDCPANSHCKDTVGSYACVCDSGFALQLARSESKALCVDIDECAVLDEPCGRNAVCQNAVPGYTCTCKQGYDPAPRPDIACEQISVRTICVSNFDCVNNAECTDGTCRCRGGFLTQGATCIDFREWRDRIRKDEMFDPIAFSRADVNECEEANVCGAHALCVNQPGSYACKCETGYLGDPPTHPCKGKSFLFRFFSLTNAHVDECLSLQHPCGINAKCFNLPGGFYCECPSPLVGDPTVTCMSPCDGVDCGPHAQCKPQGLEALCICDDGWSYDPARIDAGCMDINECNPRIGPSGMCGENAICTNTLGSYSCQCPPGFSGNPYTRCLDVNECTQPGACGKGAVCQNSLGSFECACPAGTVPEPDPHTACVDHISCKGDGDCPGNAICDATRQCLCPTPNIGQDCRHPCEDIYCGPNAECMLINGRPRCMCSNGYSGSTNEVAGCVDVNECLANPCAPNALCRNGPGTFSCECPNGYEGDPYKKECRKVKAPGCSGEKPCPIGEECVAEEFTGNNVCVYINECLEFRDKPACGFNALCKNLPGSYVCECPPGYVGNPFASCQECNSIECSCLPPSKFIDGSCVLTNCSTRNPCPGGAECVQLTGGLTYCACPKGYQTLPDGTCQDINECRFSNGQRVCGFGADCVNLPGSYECLCPPGSRGDPYQGVCSLAARIECQRDTDCGANERCVQPGECICPPPFFVDTTDGNKCKSPCERFRCGLNAKCTPSDPPRCMCRPGFTGDPLRGCADMNECATESPCAKGAVCINEVGGFKCQCPPGTTGDAITHGCTGMATSACQQDSDCGPNLACKSGDCVNPCSLLPCGDNAYCTVEDSAAWCRCLPGFKEGRNGACASICHDVLCGDNAECIVTPDGPTCACLEGYSGNPFPGGACGADVCDAGNRCRPPLMCIQGRCKERCSGVVCGVGAKCDKNTNKCICLPFFIGNPDLLCVPPVLPPICSPPCGDNAHCEYGFPNKCVCNAGTSGNPYSSCGAQERTCATTQCGKNAQCKTDVNECMGNACGMNAICINTIGSYDCRCQAGFTGNPFMMCMPVEDIPRGTCGPGNPCPQGFVCEKNLCVDRCSNIICGQNAICSDGKCVCLPGFSGSPADRNSGCRAHECDNDLDCPSSQICFSQPVGARKCTDACRKVQCGPNAVCVAENHRSACICLNGFAGNPSDLKIGCTPLQRSECSDDDDCPGNTVCQVNAQGFPACVDPCQNLFCGQNEVCLLREAVPVCECIPTYARNPVSGKCEKPSIPECSRDADCPLHGSCRPDGLGVLKCIDVCSYVTCPQFSRCVAQNHRGVCGCLPGYAGNPNSREGCVPQPQDQCQSDTQCPETQVCREENAIRRCLPVCQFVQCGPGSVCVANNHEGQCQCPPGKYAGDPNDLRSGCQAVSCIMNSDCPKDQACNRLDYACYDVCRDACGSNAICVAANHAPQCSCRPGFRPNVSPEIGCLPLNPCDSAPCHSSAQCVAAPNGFACQCPQGAIGDPYVGGCRRGGDYCTTNADCPPDSACTKGVCRNPCEGEPCGRNAVCSVKDRSALCTCRSGFGVVVTGAGLQHCRRIVSGCQADGDCGGDVCIQGMCRIVCGSDGDCAQGERCLNKLCMSPCLGHAQCPEKQACLRGFCAAGCRNNADCGREQACINSKCTDPCGRPGACGPNALCRVITHSAQCYCPDGFEGSPYPQQGCVRTPTDCSTPAQCPPRFICQANKCRPPCASASECAAGERCENGMCLKVCYTDNNCLQGEVCVEGMCQPGCRSASDCRQNEVCMSNQCRCGTGFVYGLVGCEDIDECTNSPCHPSAICVNLPGTFKCTCPQGTVGDPNQEGCHPPHECKSDDDCPESLSCQLNGQEILKCMNPCTLTACGPNADCIVQKHLAFCQCRPGHMGSPADVSVGCFRVECIYNEDCPADKLCDRLSNRCIDVCAQVDCGRGTCRAENHGPVCVCQAGYFVLGDACVDIDECKENPCHPSGICQNLPGSHKCVCPEGLVGDPYLGGCLRPGECRTEAQCPPNAICVNNRCQNPCEQPNACGRGAQCTAINRQAVCRCPVQTTGNPSIQCTTLECIQSDDCGNNQACVENQCVDPCGIPGVCGRDTECRAGNHQAGCTCSPGFTGDPLLGCSPIIQCLGDGQCPTGEVCSNGVCTSTCTSARDCLSDQLCIDGRCTPRCQNDADCSTFQTCQNGICVVVSRCRSDNDCAGREACRQNAVGQAECQDVCDGLVLCGRNAECVPKNHAPSCQCRAGFFGNPQDDKIGCERKQCDKNDDCRQSSDVCHEFKCKAACRVQNPCGEGAQCVSENHDAACRCPEGFTGDARVRCRQIDYCAAEPCGLGAECQNARRGTYICRCPEGTVGDPYAEGCEEPVACRKDGDCPLTARCIMVRNRPKCQDVCEGVRCGPNSLCKPVNHAATCTCIDGYTGSGDDLNIGCTPIQVRCNSNQDCSSGTICDGGYCRPPCGSDDECSASEACVRGQCTNLCDTDSACGLNALCEMRGHGKHCTCPVGFEGEPAVECIRTPTPCQSQEQCPFGSTCQYGVCMPGCQGDNECALNEKCVNGNCILTCRVDNDCFLGHICLNNMCLIGCRANEDCGSSEACLNNRCVNPCDAGAACGPNALCSVVGHRAQCSCPERFIPNPTPNVACVREPTPCVTNNDCPAGVVCTGSVCRPICSSVQNCLANEKCDEGVCKPICRRDGDCRNGEICQGLLCVVGCRADNECPSHQACINNKCIDPCDSSTACGTNAACSVRDHQVSCVCPPPLQGDPMLSCRQPPRGCKADGDCPDDQTCVQGLCRPKCSSDQSCLDNERCVGGVCKSICNSDDQCEEGEICDGRLCRTGCRSDAQCELQKACIDRVCRNPCESAAACGECALCQVANHSPQCTCPAEMVGNPSVLCQRPPKACTGDRGCGRGGVCRDGFCTNACRGDDGCSCGETCVQNVCHKKCSNTNDCSRSHLCRDGICVSGCRSDNDCPNDQACAKSKCTNPCAERKPCGKGAQCLASDHQAVCLCPNGFVGDPFALCEKVECLEDRNCEDSKYCREGSCVNPCLQEGACGLNAQCRVDDRRAVCQCPPGFAGNPRVECQRDVNECLGNPCGTNAICTDTPNSFTCECEPGCQGDPYSGCICQGPQIDPCRTVYCGVNARCQVVDGGPKCYCPPSHPLGDPNRECKVERIDLDCRQSGCGVGAQCVRSGENYMCRCPGGTTGDPLEKCDSPGELPFPRPRRLPAGDRLRSGPERSRKRDAAARVPDASGRKRRSHS</sequence>
<dbReference type="SMART" id="SM00179">
    <property type="entry name" value="EGF_CA"/>
    <property type="match status" value="24"/>
</dbReference>
<dbReference type="CDD" id="cd00054">
    <property type="entry name" value="EGF_CA"/>
    <property type="match status" value="16"/>
</dbReference>
<dbReference type="PROSITE" id="PS00022">
    <property type="entry name" value="EGF_1"/>
    <property type="match status" value="1"/>
</dbReference>
<dbReference type="SUPFAM" id="SSF57196">
    <property type="entry name" value="EGF/Laminin"/>
    <property type="match status" value="9"/>
</dbReference>
<proteinExistence type="predicted"/>
<feature type="domain" description="EGF-like" evidence="10">
    <location>
        <begin position="2340"/>
        <end position="2380"/>
    </location>
</feature>
<evidence type="ECO:0000256" key="7">
    <source>
        <dbReference type="ARBA" id="ARBA00023180"/>
    </source>
</evidence>
<dbReference type="PANTHER" id="PTHR22963">
    <property type="entry name" value="ENDOGLIN-RELATED"/>
    <property type="match status" value="1"/>
</dbReference>
<keyword evidence="12" id="KW-1185">Reference proteome</keyword>
<reference evidence="11" key="1">
    <citation type="submission" date="2020-11" db="EMBL/GenBank/DDBJ databases">
        <authorList>
            <person name="Tran Van P."/>
        </authorList>
    </citation>
    <scope>NUCLEOTIDE SEQUENCE</scope>
</reference>
<dbReference type="EMBL" id="LR899694">
    <property type="protein sequence ID" value="CAD7241782.1"/>
    <property type="molecule type" value="Genomic_DNA"/>
</dbReference>
<feature type="domain" description="EGF-like" evidence="10">
    <location>
        <begin position="457"/>
        <end position="498"/>
    </location>
</feature>
<dbReference type="InterPro" id="IPR003645">
    <property type="entry name" value="Fol_N"/>
</dbReference>
<dbReference type="InterPro" id="IPR006150">
    <property type="entry name" value="Cys_repeat_1"/>
</dbReference>
<dbReference type="SMART" id="SM00286">
    <property type="entry name" value="PTI"/>
    <property type="match status" value="26"/>
</dbReference>
<protein>
    <recommendedName>
        <fullName evidence="10">EGF-like domain-containing protein</fullName>
    </recommendedName>
</protein>
<feature type="domain" description="EGF-like" evidence="10">
    <location>
        <begin position="2510"/>
        <end position="2543"/>
    </location>
</feature>
<comment type="caution">
    <text evidence="8">Lacks conserved residue(s) required for the propagation of feature annotation.</text>
</comment>
<organism evidence="11">
    <name type="scientific">Darwinula stevensoni</name>
    <dbReference type="NCBI Taxonomy" id="69355"/>
    <lineage>
        <taxon>Eukaryota</taxon>
        <taxon>Metazoa</taxon>
        <taxon>Ecdysozoa</taxon>
        <taxon>Arthropoda</taxon>
        <taxon>Crustacea</taxon>
        <taxon>Oligostraca</taxon>
        <taxon>Ostracoda</taxon>
        <taxon>Podocopa</taxon>
        <taxon>Podocopida</taxon>
        <taxon>Darwinulocopina</taxon>
        <taxon>Darwinuloidea</taxon>
        <taxon>Darwinulidae</taxon>
        <taxon>Darwinula</taxon>
    </lineage>
</organism>
<feature type="domain" description="EGF-like" evidence="10">
    <location>
        <begin position="417"/>
        <end position="456"/>
    </location>
</feature>
<keyword evidence="4" id="KW-0732">Signal</keyword>
<feature type="domain" description="EGF-like" evidence="10">
    <location>
        <begin position="375"/>
        <end position="416"/>
    </location>
</feature>
<feature type="domain" description="EGF-like" evidence="10">
    <location>
        <begin position="3531"/>
        <end position="3570"/>
    </location>
</feature>
<feature type="region of interest" description="Disordered" evidence="9">
    <location>
        <begin position="1"/>
        <end position="28"/>
    </location>
</feature>
<dbReference type="PANTHER" id="PTHR22963:SF39">
    <property type="entry name" value="DUMPY"/>
    <property type="match status" value="1"/>
</dbReference>
<dbReference type="GO" id="GO:0005576">
    <property type="term" value="C:extracellular region"/>
    <property type="evidence" value="ECO:0007669"/>
    <property type="project" value="UniProtKB-SubCell"/>
</dbReference>
<feature type="compositionally biased region" description="Basic and acidic residues" evidence="9">
    <location>
        <begin position="3774"/>
        <end position="3792"/>
    </location>
</feature>
<feature type="domain" description="EGF-like" evidence="10">
    <location>
        <begin position="1297"/>
        <end position="1338"/>
    </location>
</feature>
<feature type="domain" description="EGF-like" evidence="10">
    <location>
        <begin position="693"/>
        <end position="730"/>
    </location>
</feature>
<feature type="domain" description="EGF-like" evidence="10">
    <location>
        <begin position="1067"/>
        <end position="1110"/>
    </location>
</feature>
<dbReference type="PROSITE" id="PS50026">
    <property type="entry name" value="EGF_3"/>
    <property type="match status" value="26"/>
</dbReference>
<accession>A0A7R8X8T0</accession>